<accession>A0A3M7S0V0</accession>
<dbReference type="AlphaFoldDB" id="A0A3M7S0V0"/>
<sequence length="149" mass="15923">MNCPMAMMSKQCDTHSLRVSVQKILVKAASHPTSGMSYVSTTPAKAYTNGSDEIADTPGLLAETRNAFNLSEPSLKVLANVTKSASSMLSLLSRETHVFSPLSVANSCHEIKICRIKAIVNFTVAKAGVYFASGNLRQNFVLLALSAIS</sequence>
<dbReference type="Proteomes" id="UP000276133">
    <property type="component" value="Unassembled WGS sequence"/>
</dbReference>
<reference evidence="1 2" key="1">
    <citation type="journal article" date="2018" name="Sci. Rep.">
        <title>Genomic signatures of local adaptation to the degree of environmental predictability in rotifers.</title>
        <authorList>
            <person name="Franch-Gras L."/>
            <person name="Hahn C."/>
            <person name="Garcia-Roger E.M."/>
            <person name="Carmona M.J."/>
            <person name="Serra M."/>
            <person name="Gomez A."/>
        </authorList>
    </citation>
    <scope>NUCLEOTIDE SEQUENCE [LARGE SCALE GENOMIC DNA]</scope>
    <source>
        <strain evidence="1">HYR1</strain>
    </source>
</reference>
<evidence type="ECO:0000313" key="1">
    <source>
        <dbReference type="EMBL" id="RNA29451.1"/>
    </source>
</evidence>
<protein>
    <submittedName>
        <fullName evidence="1">Uncharacterized protein</fullName>
    </submittedName>
</protein>
<gene>
    <name evidence="1" type="ORF">BpHYR1_004930</name>
</gene>
<proteinExistence type="predicted"/>
<organism evidence="1 2">
    <name type="scientific">Brachionus plicatilis</name>
    <name type="common">Marine rotifer</name>
    <name type="synonym">Brachionus muelleri</name>
    <dbReference type="NCBI Taxonomy" id="10195"/>
    <lineage>
        <taxon>Eukaryota</taxon>
        <taxon>Metazoa</taxon>
        <taxon>Spiralia</taxon>
        <taxon>Gnathifera</taxon>
        <taxon>Rotifera</taxon>
        <taxon>Eurotatoria</taxon>
        <taxon>Monogononta</taxon>
        <taxon>Pseudotrocha</taxon>
        <taxon>Ploima</taxon>
        <taxon>Brachionidae</taxon>
        <taxon>Brachionus</taxon>
    </lineage>
</organism>
<evidence type="ECO:0000313" key="2">
    <source>
        <dbReference type="Proteomes" id="UP000276133"/>
    </source>
</evidence>
<dbReference type="EMBL" id="REGN01002222">
    <property type="protein sequence ID" value="RNA29451.1"/>
    <property type="molecule type" value="Genomic_DNA"/>
</dbReference>
<comment type="caution">
    <text evidence="1">The sequence shown here is derived from an EMBL/GenBank/DDBJ whole genome shotgun (WGS) entry which is preliminary data.</text>
</comment>
<keyword evidence="2" id="KW-1185">Reference proteome</keyword>
<name>A0A3M7S0V0_BRAPC</name>